<name>A0ABN1FAS0_9PROT</name>
<gene>
    <name evidence="1" type="ORF">GCM10008942_39600</name>
</gene>
<protein>
    <submittedName>
        <fullName evidence="1">Uncharacterized protein</fullName>
    </submittedName>
</protein>
<keyword evidence="2" id="KW-1185">Reference proteome</keyword>
<reference evidence="1 2" key="1">
    <citation type="journal article" date="2019" name="Int. J. Syst. Evol. Microbiol.">
        <title>The Global Catalogue of Microorganisms (GCM) 10K type strain sequencing project: providing services to taxonomists for standard genome sequencing and annotation.</title>
        <authorList>
            <consortium name="The Broad Institute Genomics Platform"/>
            <consortium name="The Broad Institute Genome Sequencing Center for Infectious Disease"/>
            <person name="Wu L."/>
            <person name="Ma J."/>
        </authorList>
    </citation>
    <scope>NUCLEOTIDE SEQUENCE [LARGE SCALE GENOMIC DNA]</scope>
    <source>
        <strain evidence="1 2">JCM 15089</strain>
    </source>
</reference>
<sequence>MSDQPDQKSNVSDAAPAKKAWHAPVYAPLAGISEQTLNGANAGSDDLEQS</sequence>
<dbReference type="Proteomes" id="UP001499951">
    <property type="component" value="Unassembled WGS sequence"/>
</dbReference>
<comment type="caution">
    <text evidence="1">The sequence shown here is derived from an EMBL/GenBank/DDBJ whole genome shotgun (WGS) entry which is preliminary data.</text>
</comment>
<evidence type="ECO:0000313" key="1">
    <source>
        <dbReference type="EMBL" id="GAA0586665.1"/>
    </source>
</evidence>
<dbReference type="RefSeq" id="WP_166937229.1">
    <property type="nucleotide sequence ID" value="NZ_BAAADD010000012.1"/>
</dbReference>
<accession>A0ABN1FAS0</accession>
<dbReference type="EMBL" id="BAAADD010000012">
    <property type="protein sequence ID" value="GAA0586665.1"/>
    <property type="molecule type" value="Genomic_DNA"/>
</dbReference>
<organism evidence="1 2">
    <name type="scientific">Rhizomicrobium electricum</name>
    <dbReference type="NCBI Taxonomy" id="480070"/>
    <lineage>
        <taxon>Bacteria</taxon>
        <taxon>Pseudomonadati</taxon>
        <taxon>Pseudomonadota</taxon>
        <taxon>Alphaproteobacteria</taxon>
        <taxon>Micropepsales</taxon>
        <taxon>Micropepsaceae</taxon>
        <taxon>Rhizomicrobium</taxon>
    </lineage>
</organism>
<proteinExistence type="predicted"/>
<evidence type="ECO:0000313" key="2">
    <source>
        <dbReference type="Proteomes" id="UP001499951"/>
    </source>
</evidence>